<dbReference type="RefSeq" id="XP_001746647.1">
    <property type="nucleotide sequence ID" value="XM_001746595.1"/>
</dbReference>
<name>A9V1C6_MONBE</name>
<dbReference type="FunFam" id="1.25.40.330:FF:000001">
    <property type="entry name" value="Adenylyl cyclase-associated protein"/>
    <property type="match status" value="1"/>
</dbReference>
<dbReference type="InterPro" id="IPR036034">
    <property type="entry name" value="PDZ_sf"/>
</dbReference>
<dbReference type="PROSITE" id="PS50106">
    <property type="entry name" value="PDZ"/>
    <property type="match status" value="1"/>
</dbReference>
<protein>
    <recommendedName>
        <fullName evidence="3">PDZ domain-containing protein</fullName>
    </recommendedName>
</protein>
<dbReference type="STRING" id="81824.A9V1C6"/>
<feature type="compositionally biased region" description="Low complexity" evidence="2">
    <location>
        <begin position="157"/>
        <end position="168"/>
    </location>
</feature>
<evidence type="ECO:0000313" key="5">
    <source>
        <dbReference type="Proteomes" id="UP000001357"/>
    </source>
</evidence>
<feature type="compositionally biased region" description="Low complexity" evidence="2">
    <location>
        <begin position="119"/>
        <end position="149"/>
    </location>
</feature>
<dbReference type="SUPFAM" id="SSF101278">
    <property type="entry name" value="N-terminal domain of adenylylcyclase associated protein, CAP"/>
    <property type="match status" value="1"/>
</dbReference>
<evidence type="ECO:0000256" key="1">
    <source>
        <dbReference type="ARBA" id="ARBA00007659"/>
    </source>
</evidence>
<dbReference type="Gene3D" id="2.30.42.10">
    <property type="match status" value="1"/>
</dbReference>
<dbReference type="GeneID" id="5891979"/>
<dbReference type="GO" id="GO:0005737">
    <property type="term" value="C:cytoplasm"/>
    <property type="evidence" value="ECO:0000318"/>
    <property type="project" value="GO_Central"/>
</dbReference>
<dbReference type="GO" id="GO:0008179">
    <property type="term" value="F:adenylate cyclase binding"/>
    <property type="evidence" value="ECO:0000318"/>
    <property type="project" value="GO_Central"/>
</dbReference>
<dbReference type="CDD" id="cd00136">
    <property type="entry name" value="PDZ_canonical"/>
    <property type="match status" value="1"/>
</dbReference>
<dbReference type="KEGG" id="mbr:MONBRDRAFT_32729"/>
<dbReference type="AlphaFoldDB" id="A9V1C6"/>
<dbReference type="SUPFAM" id="SSF50156">
    <property type="entry name" value="PDZ domain-like"/>
    <property type="match status" value="1"/>
</dbReference>
<evidence type="ECO:0000313" key="4">
    <source>
        <dbReference type="EMBL" id="EDQ88543.1"/>
    </source>
</evidence>
<dbReference type="PANTHER" id="PTHR10652">
    <property type="entry name" value="ADENYLYL CYCLASE-ASSOCIATED PROTEIN"/>
    <property type="match status" value="1"/>
</dbReference>
<dbReference type="PANTHER" id="PTHR10652:SF0">
    <property type="entry name" value="ADENYLYL CYCLASE-ASSOCIATED PROTEIN"/>
    <property type="match status" value="1"/>
</dbReference>
<dbReference type="InterPro" id="IPR036222">
    <property type="entry name" value="CAP_N_sf"/>
</dbReference>
<dbReference type="GO" id="GO:0019933">
    <property type="term" value="P:cAMP-mediated signaling"/>
    <property type="evidence" value="ECO:0000318"/>
    <property type="project" value="GO_Central"/>
</dbReference>
<dbReference type="GO" id="GO:0003779">
    <property type="term" value="F:actin binding"/>
    <property type="evidence" value="ECO:0000318"/>
    <property type="project" value="GO_Central"/>
</dbReference>
<dbReference type="InterPro" id="IPR053950">
    <property type="entry name" value="CAP_N"/>
</dbReference>
<dbReference type="eggNOG" id="KOG2675">
    <property type="taxonomic scope" value="Eukaryota"/>
</dbReference>
<reference evidence="4 5" key="1">
    <citation type="journal article" date="2008" name="Nature">
        <title>The genome of the choanoflagellate Monosiga brevicollis and the origin of metazoans.</title>
        <authorList>
            <consortium name="JGI Sequencing"/>
            <person name="King N."/>
            <person name="Westbrook M.J."/>
            <person name="Young S.L."/>
            <person name="Kuo A."/>
            <person name="Abedin M."/>
            <person name="Chapman J."/>
            <person name="Fairclough S."/>
            <person name="Hellsten U."/>
            <person name="Isogai Y."/>
            <person name="Letunic I."/>
            <person name="Marr M."/>
            <person name="Pincus D."/>
            <person name="Putnam N."/>
            <person name="Rokas A."/>
            <person name="Wright K.J."/>
            <person name="Zuzow R."/>
            <person name="Dirks W."/>
            <person name="Good M."/>
            <person name="Goodstein D."/>
            <person name="Lemons D."/>
            <person name="Li W."/>
            <person name="Lyons J.B."/>
            <person name="Morris A."/>
            <person name="Nichols S."/>
            <person name="Richter D.J."/>
            <person name="Salamov A."/>
            <person name="Bork P."/>
            <person name="Lim W.A."/>
            <person name="Manning G."/>
            <person name="Miller W.T."/>
            <person name="McGinnis W."/>
            <person name="Shapiro H."/>
            <person name="Tjian R."/>
            <person name="Grigoriev I.V."/>
            <person name="Rokhsar D."/>
        </authorList>
    </citation>
    <scope>NUCLEOTIDE SEQUENCE [LARGE SCALE GENOMIC DNA]</scope>
    <source>
        <strain evidence="5">MX1 / ATCC 50154</strain>
    </source>
</reference>
<dbReference type="SMART" id="SM00228">
    <property type="entry name" value="PDZ"/>
    <property type="match status" value="1"/>
</dbReference>
<accession>A9V1C6</accession>
<dbReference type="Gene3D" id="1.25.40.330">
    <property type="entry name" value="Adenylate cyclase-associated CAP, N-terminal domain"/>
    <property type="match status" value="1"/>
</dbReference>
<dbReference type="EMBL" id="CH991554">
    <property type="protein sequence ID" value="EDQ88543.1"/>
    <property type="molecule type" value="Genomic_DNA"/>
</dbReference>
<dbReference type="OMA" id="MSWINVE"/>
<dbReference type="InterPro" id="IPR001837">
    <property type="entry name" value="Adenylate_cyclase-assoc_CAP"/>
</dbReference>
<evidence type="ECO:0000259" key="3">
    <source>
        <dbReference type="PROSITE" id="PS50106"/>
    </source>
</evidence>
<feature type="region of interest" description="Disordered" evidence="2">
    <location>
        <begin position="97"/>
        <end position="170"/>
    </location>
</feature>
<dbReference type="Proteomes" id="UP000001357">
    <property type="component" value="Unassembled WGS sequence"/>
</dbReference>
<comment type="similarity">
    <text evidence="1">Belongs to the CAP family.</text>
</comment>
<keyword evidence="5" id="KW-1185">Reference proteome</keyword>
<dbReference type="InParanoid" id="A9V1C6"/>
<evidence type="ECO:0000256" key="2">
    <source>
        <dbReference type="SAM" id="MobiDB-lite"/>
    </source>
</evidence>
<sequence>MADQRHDGSKIIADQANNHCRNVELTKPAVGGFGFNVTGGHPAALVVSKITPQSPAEGELAIGDQILSINGHSTAGMTQVKFVTMVKASRPTLQLEVRKSTSHRTNFAAAPRTPETQRRSTATSTQAAPAAKPATTSAPKPAAAAKPVAAPRPAPTAAPTAAPAPAQPSVDGVLQERLGQAVKRVCDYGKAHYGIQVDQAGSGDFAADLLRIVTQLEEAADGIEADALPRLAAVTARLERVLGLTAQASGDPEADHPAVVAFDDLLQGELKAYMDASGQIGGDVKEHSQLVSQAFVALRRLLGIVPFSQKPGPKVLPDLYEAITMTVQEVAGFADAKGGSAQKSHLKAVSEGILAMSWINVEPKPAPFVTEMRDAADFYLVRVAKECPDEGNRAWAQSYKQLLTALAQYVKAHHATGLSWGKKMRSMTFWANAIAQTAPGEGDADRYIYRYKLGAPVAQFWGQARVKNPAEKRAKPAMRHSVVVVAHHISNEKKGSKNRYVCARGSQRERESENVCVCVCVCVKPQTSCVQGGQMDCETVGLAGLGGAGRSHETYAVPQQAPQNAC</sequence>
<dbReference type="GO" id="GO:0007015">
    <property type="term" value="P:actin filament organization"/>
    <property type="evidence" value="ECO:0000318"/>
    <property type="project" value="GO_Central"/>
</dbReference>
<feature type="domain" description="PDZ" evidence="3">
    <location>
        <begin position="22"/>
        <end position="101"/>
    </location>
</feature>
<dbReference type="Pfam" id="PF21938">
    <property type="entry name" value="CAP_N"/>
    <property type="match status" value="1"/>
</dbReference>
<dbReference type="GO" id="GO:0000902">
    <property type="term" value="P:cell morphogenesis"/>
    <property type="evidence" value="ECO:0000318"/>
    <property type="project" value="GO_Central"/>
</dbReference>
<proteinExistence type="inferred from homology"/>
<dbReference type="Pfam" id="PF00595">
    <property type="entry name" value="PDZ"/>
    <property type="match status" value="1"/>
</dbReference>
<dbReference type="InterPro" id="IPR001478">
    <property type="entry name" value="PDZ"/>
</dbReference>
<gene>
    <name evidence="4" type="ORF">MONBRDRAFT_32729</name>
</gene>
<organism evidence="4 5">
    <name type="scientific">Monosiga brevicollis</name>
    <name type="common">Choanoflagellate</name>
    <dbReference type="NCBI Taxonomy" id="81824"/>
    <lineage>
        <taxon>Eukaryota</taxon>
        <taxon>Choanoflagellata</taxon>
        <taxon>Craspedida</taxon>
        <taxon>Salpingoecidae</taxon>
        <taxon>Monosiga</taxon>
    </lineage>
</organism>